<evidence type="ECO:0000313" key="3">
    <source>
        <dbReference type="Proteomes" id="UP000001072"/>
    </source>
</evidence>
<dbReference type="GeneID" id="18936430"/>
<feature type="region of interest" description="Disordered" evidence="1">
    <location>
        <begin position="1"/>
        <end position="99"/>
    </location>
</feature>
<feature type="region of interest" description="Disordered" evidence="1">
    <location>
        <begin position="493"/>
        <end position="542"/>
    </location>
</feature>
<sequence length="542" mass="60832">MATRNTRSRSQPPSASTERGLPASRGRGSNARGRKNVTLTRPPPSGPIEEEDAAVNALNDVTEANPHTNDGPPPPPAKKTCRRPVTRTTEGRETELPNDFPTYQNYQELRDLWPNGRCLELMHSRRHLTVSRASPEAVTELLLAKKKYEWSIHMIAMMSNISVQTAKQELKLINPSDNPTTGYDRWRAYGKLCLEHSMPNRGKSNPPLATRNAIVGAAWTSLDANEVAVFEAPLFFALAGLPDYSDFATEETNATTSKGPAVAKLNDREEALYRPIFERLVDMERVTARQGEAFDEADHRRKSLRALNKVHHTIACAADKNDWAYYFLVASAHQSSKASKLGWSKFYTSHPAAGEYVEQEADFASTFSAYVQGLSAKDRMERYSSNSKKNQEPRPQAPSDRLKIDLGNELLDMLKTTLGYKPKQGLPRGPNPQEVFKTRGIPIKLVQHPGHALPTALLSAGFNKMNCKGRELWQQDINNGLFTMEKTELEVIPRTQNHNRANKNKKVKSQEFVSDEEGKDETEDFERLDQEDDDDSSEEVED</sequence>
<protein>
    <submittedName>
        <fullName evidence="2">Uncharacterized protein</fullName>
    </submittedName>
</protein>
<accession>F4S3I1</accession>
<dbReference type="AlphaFoldDB" id="F4S3I1"/>
<dbReference type="Proteomes" id="UP000001072">
    <property type="component" value="Unassembled WGS sequence"/>
</dbReference>
<dbReference type="InParanoid" id="F4S3I1"/>
<name>F4S3I1_MELLP</name>
<organism evidence="3">
    <name type="scientific">Melampsora larici-populina (strain 98AG31 / pathotype 3-4-7)</name>
    <name type="common">Poplar leaf rust fungus</name>
    <dbReference type="NCBI Taxonomy" id="747676"/>
    <lineage>
        <taxon>Eukaryota</taxon>
        <taxon>Fungi</taxon>
        <taxon>Dikarya</taxon>
        <taxon>Basidiomycota</taxon>
        <taxon>Pucciniomycotina</taxon>
        <taxon>Pucciniomycetes</taxon>
        <taxon>Pucciniales</taxon>
        <taxon>Melampsoraceae</taxon>
        <taxon>Melampsora</taxon>
    </lineage>
</organism>
<dbReference type="EMBL" id="GL883143">
    <property type="protein sequence ID" value="EGG00816.1"/>
    <property type="molecule type" value="Genomic_DNA"/>
</dbReference>
<dbReference type="RefSeq" id="XP_007415890.1">
    <property type="nucleotide sequence ID" value="XM_007415828.1"/>
</dbReference>
<evidence type="ECO:0000313" key="2">
    <source>
        <dbReference type="EMBL" id="EGG00816.1"/>
    </source>
</evidence>
<reference evidence="3" key="1">
    <citation type="journal article" date="2011" name="Proc. Natl. Acad. Sci. U.S.A.">
        <title>Obligate biotrophy features unraveled by the genomic analysis of rust fungi.</title>
        <authorList>
            <person name="Duplessis S."/>
            <person name="Cuomo C.A."/>
            <person name="Lin Y.-C."/>
            <person name="Aerts A."/>
            <person name="Tisserant E."/>
            <person name="Veneault-Fourrey C."/>
            <person name="Joly D.L."/>
            <person name="Hacquard S."/>
            <person name="Amselem J."/>
            <person name="Cantarel B.L."/>
            <person name="Chiu R."/>
            <person name="Coutinho P.M."/>
            <person name="Feau N."/>
            <person name="Field M."/>
            <person name="Frey P."/>
            <person name="Gelhaye E."/>
            <person name="Goldberg J."/>
            <person name="Grabherr M.G."/>
            <person name="Kodira C.D."/>
            <person name="Kohler A."/>
            <person name="Kuees U."/>
            <person name="Lindquist E.A."/>
            <person name="Lucas S.M."/>
            <person name="Mago R."/>
            <person name="Mauceli E."/>
            <person name="Morin E."/>
            <person name="Murat C."/>
            <person name="Pangilinan J.L."/>
            <person name="Park R."/>
            <person name="Pearson M."/>
            <person name="Quesneville H."/>
            <person name="Rouhier N."/>
            <person name="Sakthikumar S."/>
            <person name="Salamov A.A."/>
            <person name="Schmutz J."/>
            <person name="Selles B."/>
            <person name="Shapiro H."/>
            <person name="Tanguay P."/>
            <person name="Tuskan G.A."/>
            <person name="Henrissat B."/>
            <person name="Van de Peer Y."/>
            <person name="Rouze P."/>
            <person name="Ellis J.G."/>
            <person name="Dodds P.N."/>
            <person name="Schein J.E."/>
            <person name="Zhong S."/>
            <person name="Hamelin R.C."/>
            <person name="Grigoriev I.V."/>
            <person name="Szabo L.J."/>
            <person name="Martin F."/>
        </authorList>
    </citation>
    <scope>NUCLEOTIDE SEQUENCE [LARGE SCALE GENOMIC DNA]</scope>
    <source>
        <strain evidence="3">98AG31 / pathotype 3-4-7</strain>
    </source>
</reference>
<feature type="compositionally biased region" description="Polar residues" evidence="1">
    <location>
        <begin position="1"/>
        <end position="17"/>
    </location>
</feature>
<dbReference type="KEGG" id="mlr:MELLADRAFT_92991"/>
<proteinExistence type="predicted"/>
<dbReference type="OrthoDB" id="10317411at2759"/>
<evidence type="ECO:0000256" key="1">
    <source>
        <dbReference type="SAM" id="MobiDB-lite"/>
    </source>
</evidence>
<keyword evidence="3" id="KW-1185">Reference proteome</keyword>
<feature type="compositionally biased region" description="Acidic residues" evidence="1">
    <location>
        <begin position="513"/>
        <end position="542"/>
    </location>
</feature>
<feature type="region of interest" description="Disordered" evidence="1">
    <location>
        <begin position="380"/>
        <end position="401"/>
    </location>
</feature>
<dbReference type="VEuPathDB" id="FungiDB:MELLADRAFT_92991"/>
<gene>
    <name evidence="2" type="ORF">MELLADRAFT_92991</name>
</gene>
<dbReference type="HOGENOM" id="CLU_025212_2_1_1"/>